<dbReference type="SUPFAM" id="SSF56752">
    <property type="entry name" value="D-aminoacid aminotransferase-like PLP-dependent enzymes"/>
    <property type="match status" value="1"/>
</dbReference>
<dbReference type="Proteomes" id="UP000766336">
    <property type="component" value="Unassembled WGS sequence"/>
</dbReference>
<gene>
    <name evidence="12" type="ORF">KHU32_04700</name>
</gene>
<accession>A0ABS5Q973</accession>
<keyword evidence="8" id="KW-0100">Branched-chain amino acid biosynthesis</keyword>
<comment type="caution">
    <text evidence="12">The sequence shown here is derived from an EMBL/GenBank/DDBJ whole genome shotgun (WGS) entry which is preliminary data.</text>
</comment>
<name>A0ABS5Q973_9PROT</name>
<keyword evidence="8" id="KW-0028">Amino-acid biosynthesis</keyword>
<evidence type="ECO:0000256" key="6">
    <source>
        <dbReference type="ARBA" id="ARBA00013053"/>
    </source>
</evidence>
<dbReference type="RefSeq" id="WP_213668858.1">
    <property type="nucleotide sequence ID" value="NZ_JAHCDA010000001.1"/>
</dbReference>
<dbReference type="InterPro" id="IPR001544">
    <property type="entry name" value="Aminotrans_IV"/>
</dbReference>
<organism evidence="12 13">
    <name type="scientific">Roseococcus pinisoli</name>
    <dbReference type="NCBI Taxonomy" id="2835040"/>
    <lineage>
        <taxon>Bacteria</taxon>
        <taxon>Pseudomonadati</taxon>
        <taxon>Pseudomonadota</taxon>
        <taxon>Alphaproteobacteria</taxon>
        <taxon>Acetobacterales</taxon>
        <taxon>Roseomonadaceae</taxon>
        <taxon>Roseococcus</taxon>
    </lineage>
</organism>
<dbReference type="PANTHER" id="PTHR42743">
    <property type="entry name" value="AMINO-ACID AMINOTRANSFERASE"/>
    <property type="match status" value="1"/>
</dbReference>
<dbReference type="InterPro" id="IPR043132">
    <property type="entry name" value="BCAT-like_C"/>
</dbReference>
<comment type="catalytic activity">
    <reaction evidence="10">
        <text>L-isoleucine + 2-oxoglutarate = (S)-3-methyl-2-oxopentanoate + L-glutamate</text>
        <dbReference type="Rhea" id="RHEA:24801"/>
        <dbReference type="ChEBI" id="CHEBI:16810"/>
        <dbReference type="ChEBI" id="CHEBI:29985"/>
        <dbReference type="ChEBI" id="CHEBI:35146"/>
        <dbReference type="ChEBI" id="CHEBI:58045"/>
        <dbReference type="EC" id="2.6.1.42"/>
    </reaction>
</comment>
<dbReference type="InterPro" id="IPR043131">
    <property type="entry name" value="BCAT-like_N"/>
</dbReference>
<evidence type="ECO:0000256" key="9">
    <source>
        <dbReference type="ARBA" id="ARBA00048212"/>
    </source>
</evidence>
<keyword evidence="12" id="KW-0032">Aminotransferase</keyword>
<dbReference type="NCBIfam" id="NF009896">
    <property type="entry name" value="PRK13356.1"/>
    <property type="match status" value="1"/>
</dbReference>
<evidence type="ECO:0000313" key="13">
    <source>
        <dbReference type="Proteomes" id="UP000766336"/>
    </source>
</evidence>
<dbReference type="PANTHER" id="PTHR42743:SF11">
    <property type="entry name" value="AMINODEOXYCHORISMATE LYASE"/>
    <property type="match status" value="1"/>
</dbReference>
<evidence type="ECO:0000256" key="1">
    <source>
        <dbReference type="ARBA" id="ARBA00003109"/>
    </source>
</evidence>
<dbReference type="EC" id="2.6.1.42" evidence="6"/>
<evidence type="ECO:0000256" key="10">
    <source>
        <dbReference type="ARBA" id="ARBA00048798"/>
    </source>
</evidence>
<comment type="function">
    <text evidence="1">Acts on leucine, isoleucine and valine.</text>
</comment>
<comment type="catalytic activity">
    <reaction evidence="9">
        <text>L-valine + 2-oxoglutarate = 3-methyl-2-oxobutanoate + L-glutamate</text>
        <dbReference type="Rhea" id="RHEA:24813"/>
        <dbReference type="ChEBI" id="CHEBI:11851"/>
        <dbReference type="ChEBI" id="CHEBI:16810"/>
        <dbReference type="ChEBI" id="CHEBI:29985"/>
        <dbReference type="ChEBI" id="CHEBI:57762"/>
        <dbReference type="EC" id="2.6.1.42"/>
    </reaction>
</comment>
<comment type="similarity">
    <text evidence="5">Belongs to the class-IV pyridoxal-phosphate-dependent aminotransferase family.</text>
</comment>
<evidence type="ECO:0000313" key="12">
    <source>
        <dbReference type="EMBL" id="MBS7810226.1"/>
    </source>
</evidence>
<evidence type="ECO:0000256" key="8">
    <source>
        <dbReference type="ARBA" id="ARBA00023304"/>
    </source>
</evidence>
<keyword evidence="13" id="KW-1185">Reference proteome</keyword>
<comment type="pathway">
    <text evidence="2">Amino-acid biosynthesis; L-isoleucine biosynthesis; L-isoleucine from 2-oxobutanoate: step 4/4.</text>
</comment>
<comment type="pathway">
    <text evidence="3">Amino-acid biosynthesis; L-valine biosynthesis; L-valine from pyruvate: step 4/4.</text>
</comment>
<comment type="pathway">
    <text evidence="4">Amino-acid biosynthesis; L-leucine biosynthesis; L-leucine from 3-methyl-2-oxobutanoate: step 4/4.</text>
</comment>
<reference evidence="12 13" key="1">
    <citation type="submission" date="2021-05" db="EMBL/GenBank/DDBJ databases">
        <title>Roseococcus sp. XZZS9, whole genome shotgun sequencing project.</title>
        <authorList>
            <person name="Zhao G."/>
            <person name="Shen L."/>
        </authorList>
    </citation>
    <scope>NUCLEOTIDE SEQUENCE [LARGE SCALE GENOMIC DNA]</scope>
    <source>
        <strain evidence="12 13">XZZS9</strain>
    </source>
</reference>
<proteinExistence type="inferred from homology"/>
<dbReference type="GO" id="GO:0004084">
    <property type="term" value="F:branched-chain-amino-acid transaminase activity"/>
    <property type="evidence" value="ECO:0007669"/>
    <property type="project" value="UniProtKB-EC"/>
</dbReference>
<dbReference type="EMBL" id="JAHCDA010000001">
    <property type="protein sequence ID" value="MBS7810226.1"/>
    <property type="molecule type" value="Genomic_DNA"/>
</dbReference>
<evidence type="ECO:0000256" key="2">
    <source>
        <dbReference type="ARBA" id="ARBA00004824"/>
    </source>
</evidence>
<evidence type="ECO:0000256" key="5">
    <source>
        <dbReference type="ARBA" id="ARBA00009320"/>
    </source>
</evidence>
<dbReference type="Gene3D" id="3.30.470.10">
    <property type="match status" value="1"/>
</dbReference>
<comment type="catalytic activity">
    <reaction evidence="11">
        <text>L-leucine + 2-oxoglutarate = 4-methyl-2-oxopentanoate + L-glutamate</text>
        <dbReference type="Rhea" id="RHEA:18321"/>
        <dbReference type="ChEBI" id="CHEBI:16810"/>
        <dbReference type="ChEBI" id="CHEBI:17865"/>
        <dbReference type="ChEBI" id="CHEBI:29985"/>
        <dbReference type="ChEBI" id="CHEBI:57427"/>
        <dbReference type="EC" id="2.6.1.42"/>
    </reaction>
</comment>
<dbReference type="Pfam" id="PF01063">
    <property type="entry name" value="Aminotran_4"/>
    <property type="match status" value="1"/>
</dbReference>
<evidence type="ECO:0000256" key="7">
    <source>
        <dbReference type="ARBA" id="ARBA00014472"/>
    </source>
</evidence>
<sequence>MAGVFYYNGVWSTEEPKLLGPMDNAFWQGSVIFDGARAINGWAPDLDRHCARAVRSATVMGMKASKTAEEIETLAREGIRRLGPDAVAYVRPMFFVRRSIGSSQPDPDSTEFLLAIYDAPLPAQPIAAALAPFRRPAPDMAPTDAKASCLYPNSQRANAWARAQGADVAVVCDIAGNIAEFATSNIWFAKDGVVVTPAPNHTFLAGITRRRVMALLREAGVTVEERSVRPEELETADEIFSTGNYAKVQPVNRYNGRELQPGPFAKQARELYFAWMQSQPKVVGAAAVAAE</sequence>
<dbReference type="Gene3D" id="3.20.10.10">
    <property type="entry name" value="D-amino Acid Aminotransferase, subunit A, domain 2"/>
    <property type="match status" value="1"/>
</dbReference>
<protein>
    <recommendedName>
        <fullName evidence="7">Probable branched-chain-amino-acid aminotransferase</fullName>
        <ecNumber evidence="6">2.6.1.42</ecNumber>
    </recommendedName>
</protein>
<keyword evidence="12" id="KW-0808">Transferase</keyword>
<evidence type="ECO:0000256" key="3">
    <source>
        <dbReference type="ARBA" id="ARBA00004931"/>
    </source>
</evidence>
<dbReference type="InterPro" id="IPR036038">
    <property type="entry name" value="Aminotransferase-like"/>
</dbReference>
<dbReference type="InterPro" id="IPR050571">
    <property type="entry name" value="Class-IV_PLP-Dep_Aminotrnsfr"/>
</dbReference>
<evidence type="ECO:0000256" key="11">
    <source>
        <dbReference type="ARBA" id="ARBA00049229"/>
    </source>
</evidence>
<evidence type="ECO:0000256" key="4">
    <source>
        <dbReference type="ARBA" id="ARBA00005072"/>
    </source>
</evidence>